<dbReference type="OrthoDB" id="310895at2759"/>
<accession>A0A8H8U9Y1</accession>
<evidence type="ECO:0000256" key="3">
    <source>
        <dbReference type="RuleBase" id="RU003345"/>
    </source>
</evidence>
<dbReference type="GO" id="GO:0009450">
    <property type="term" value="P:gamma-aminobutyric acid catabolic process"/>
    <property type="evidence" value="ECO:0007669"/>
    <property type="project" value="TreeGrafter"/>
</dbReference>
<dbReference type="PANTHER" id="PTHR43353:SF6">
    <property type="entry name" value="CYTOPLASMIC ALDEHYDE DEHYDROGENASE (EUROFUNG)"/>
    <property type="match status" value="1"/>
</dbReference>
<dbReference type="Proteomes" id="UP000462212">
    <property type="component" value="Unassembled WGS sequence"/>
</dbReference>
<comment type="similarity">
    <text evidence="3">Belongs to the aldehyde dehydrogenase family.</text>
</comment>
<dbReference type="PANTHER" id="PTHR43353">
    <property type="entry name" value="SUCCINATE-SEMIALDEHYDE DEHYDROGENASE, MITOCHONDRIAL"/>
    <property type="match status" value="1"/>
</dbReference>
<gene>
    <name evidence="5" type="primary">doxF_0</name>
    <name evidence="5" type="ORF">LSUB1_G004793</name>
</gene>
<proteinExistence type="inferred from homology"/>
<dbReference type="PROSITE" id="PS00687">
    <property type="entry name" value="ALDEHYDE_DEHYDR_GLU"/>
    <property type="match status" value="1"/>
</dbReference>
<protein>
    <submittedName>
        <fullName evidence="5">Salicylaldehyde dehydrogenase</fullName>
    </submittedName>
</protein>
<evidence type="ECO:0000256" key="1">
    <source>
        <dbReference type="ARBA" id="ARBA00023002"/>
    </source>
</evidence>
<dbReference type="InterPro" id="IPR016161">
    <property type="entry name" value="Ald_DH/histidinol_DH"/>
</dbReference>
<dbReference type="InterPro" id="IPR029510">
    <property type="entry name" value="Ald_DH_CS_GLU"/>
</dbReference>
<dbReference type="Gene3D" id="3.40.605.10">
    <property type="entry name" value="Aldehyde Dehydrogenase, Chain A, domain 1"/>
    <property type="match status" value="1"/>
</dbReference>
<dbReference type="InterPro" id="IPR016163">
    <property type="entry name" value="Ald_DH_C"/>
</dbReference>
<organism evidence="5 6">
    <name type="scientific">Lachnellula subtilissima</name>
    <dbReference type="NCBI Taxonomy" id="602034"/>
    <lineage>
        <taxon>Eukaryota</taxon>
        <taxon>Fungi</taxon>
        <taxon>Dikarya</taxon>
        <taxon>Ascomycota</taxon>
        <taxon>Pezizomycotina</taxon>
        <taxon>Leotiomycetes</taxon>
        <taxon>Helotiales</taxon>
        <taxon>Lachnaceae</taxon>
        <taxon>Lachnellula</taxon>
    </lineage>
</organism>
<dbReference type="InterPro" id="IPR050740">
    <property type="entry name" value="Aldehyde_DH_Superfamily"/>
</dbReference>
<dbReference type="EMBL" id="QGMJ01000386">
    <property type="protein sequence ID" value="TVY36944.1"/>
    <property type="molecule type" value="Genomic_DNA"/>
</dbReference>
<feature type="domain" description="Aldehyde dehydrogenase" evidence="4">
    <location>
        <begin position="1"/>
        <end position="288"/>
    </location>
</feature>
<evidence type="ECO:0000259" key="4">
    <source>
        <dbReference type="Pfam" id="PF00171"/>
    </source>
</evidence>
<comment type="caution">
    <text evidence="5">The sequence shown here is derived from an EMBL/GenBank/DDBJ whole genome shotgun (WGS) entry which is preliminary data.</text>
</comment>
<evidence type="ECO:0000256" key="2">
    <source>
        <dbReference type="PROSITE-ProRule" id="PRU10007"/>
    </source>
</evidence>
<keyword evidence="1 3" id="KW-0560">Oxidoreductase</keyword>
<dbReference type="InterPro" id="IPR015590">
    <property type="entry name" value="Aldehyde_DH_dom"/>
</dbReference>
<dbReference type="Gene3D" id="3.40.309.10">
    <property type="entry name" value="Aldehyde Dehydrogenase, Chain A, domain 2"/>
    <property type="match status" value="1"/>
</dbReference>
<sequence>MVLKASELCPRAHHAVVEAFEEAGLPNGCLNQVQASRSEAPAVTEILIAHPTIQKIDFIGSAAVGRIIGQVAARYLKPVLMELGGKSPAIVLKDADLASAARLCIFGAFLHHGQICFSTERIIVEESVAKEFTSLLVAEVSTRYSGIVGHAVSKSIANHAHGILKEAHDGRTAFLVGDNSFKASIKYSDTLRDEETFGPSATLYTVQDREEAVKLAKSSAYGLNATIHTTNMLLALQMAEDLAYGQVHVNAATVYDQDTIPVSGTKNSGWGSNNGKYGIAEFLVRKTVTLHQPNAPLSFGS</sequence>
<keyword evidence="6" id="KW-1185">Reference proteome</keyword>
<dbReference type="SUPFAM" id="SSF53720">
    <property type="entry name" value="ALDH-like"/>
    <property type="match status" value="1"/>
</dbReference>
<evidence type="ECO:0000313" key="6">
    <source>
        <dbReference type="Proteomes" id="UP000462212"/>
    </source>
</evidence>
<dbReference type="AlphaFoldDB" id="A0A8H8U9Y1"/>
<dbReference type="InterPro" id="IPR016162">
    <property type="entry name" value="Ald_DH_N"/>
</dbReference>
<reference evidence="5 6" key="1">
    <citation type="submission" date="2018-05" db="EMBL/GenBank/DDBJ databases">
        <title>Genome sequencing and assembly of the regulated plant pathogen Lachnellula willkommii and related sister species for the development of diagnostic species identification markers.</title>
        <authorList>
            <person name="Giroux E."/>
            <person name="Bilodeau G."/>
        </authorList>
    </citation>
    <scope>NUCLEOTIDE SEQUENCE [LARGE SCALE GENOMIC DNA]</scope>
    <source>
        <strain evidence="5 6">CBS 197.66</strain>
    </source>
</reference>
<evidence type="ECO:0000313" key="5">
    <source>
        <dbReference type="EMBL" id="TVY36944.1"/>
    </source>
</evidence>
<dbReference type="GO" id="GO:0004777">
    <property type="term" value="F:succinate-semialdehyde dehydrogenase (NAD+) activity"/>
    <property type="evidence" value="ECO:0007669"/>
    <property type="project" value="TreeGrafter"/>
</dbReference>
<dbReference type="Pfam" id="PF00171">
    <property type="entry name" value="Aldedh"/>
    <property type="match status" value="1"/>
</dbReference>
<name>A0A8H8U9Y1_9HELO</name>
<feature type="active site" evidence="2">
    <location>
        <position position="82"/>
    </location>
</feature>